<dbReference type="InterPro" id="IPR051703">
    <property type="entry name" value="NF-kappa-B_Signaling_Reg"/>
</dbReference>
<accession>A0A6G0ZN46</accession>
<dbReference type="OrthoDB" id="6155932at2759"/>
<reference evidence="3 4" key="1">
    <citation type="submission" date="2019-08" db="EMBL/GenBank/DDBJ databases">
        <title>Whole genome of Aphis craccivora.</title>
        <authorList>
            <person name="Voronova N.V."/>
            <person name="Shulinski R.S."/>
            <person name="Bandarenka Y.V."/>
            <person name="Zhorov D.G."/>
            <person name="Warner D."/>
        </authorList>
    </citation>
    <scope>NUCLEOTIDE SEQUENCE [LARGE SCALE GENOMIC DNA]</scope>
    <source>
        <strain evidence="3">180601</strain>
        <tissue evidence="3">Whole Body</tissue>
    </source>
</reference>
<dbReference type="EMBL" id="VUJU01000154">
    <property type="protein sequence ID" value="KAF0772622.1"/>
    <property type="molecule type" value="Genomic_DNA"/>
</dbReference>
<dbReference type="InterPro" id="IPR011335">
    <property type="entry name" value="Restrct_endonuc-II-like"/>
</dbReference>
<dbReference type="Gene3D" id="3.90.320.10">
    <property type="match status" value="1"/>
</dbReference>
<keyword evidence="3" id="KW-0540">Nuclease</keyword>
<evidence type="ECO:0000313" key="4">
    <source>
        <dbReference type="Proteomes" id="UP000478052"/>
    </source>
</evidence>
<gene>
    <name evidence="3" type="ORF">FWK35_00001973</name>
</gene>
<evidence type="ECO:0000259" key="1">
    <source>
        <dbReference type="Pfam" id="PF09588"/>
    </source>
</evidence>
<dbReference type="Pfam" id="PF09588">
    <property type="entry name" value="YqaJ"/>
    <property type="match status" value="1"/>
</dbReference>
<dbReference type="InterPro" id="IPR019080">
    <property type="entry name" value="YqaJ_viral_recombinase"/>
</dbReference>
<dbReference type="GO" id="GO:0006281">
    <property type="term" value="P:DNA repair"/>
    <property type="evidence" value="ECO:0007669"/>
    <property type="project" value="UniProtKB-ARBA"/>
</dbReference>
<comment type="caution">
    <text evidence="3">The sequence shown here is derived from an EMBL/GenBank/DDBJ whole genome shotgun (WGS) entry which is preliminary data.</text>
</comment>
<sequence>MLLGYNALSDVATIIGYHTKKVLFLGVRNKYCVICEIALKSGKPIRSHTCYKKWSSTSTSMESDIIVEGFKESITMHNLIYAKLIGDGDSSVTKKLHTAKPYGPNFKVVKIECTNHIMRNYINRLREMTTKHKSSEGHIVPGSLRQILKDRLRKLRSGVTMVIQYPYILTVVNIFAKKKISEVNYVPDMQLCGLFSDIMSALHLLAHHSSSLIYGVNNNCVEGYNSLVAKFVGGKRINFSLRGPLLIRNLHKKITNYSPGKFTKSFIDKKLRTINLRRKATVKRLFKSRSKVTKFSGPDKDYGDIDTELKCDQLNLDPQEFENKKIEFLEKLKKTKDQILQIAKATIGQFQCQEWLKDRQIRLTASNFGKICKLRPNTSRNNILVSLLYTKFEGNESTKYGIQHEPFAISDFENIMKKKIHPAELFIDPEFQFLAASPDGLVDTDALVEIKCPSSISQMTPTEAIENGIIKWACLKNGELFLKQNHNYFYQVQG</sequence>
<dbReference type="InterPro" id="IPR049012">
    <property type="entry name" value="Mutator_transp_dom"/>
</dbReference>
<dbReference type="SUPFAM" id="SSF52980">
    <property type="entry name" value="Restriction endonuclease-like"/>
    <property type="match status" value="1"/>
</dbReference>
<protein>
    <submittedName>
        <fullName evidence="3">Exonuclease</fullName>
    </submittedName>
</protein>
<proteinExistence type="predicted"/>
<dbReference type="Pfam" id="PF20700">
    <property type="entry name" value="Mutator"/>
    <property type="match status" value="1"/>
</dbReference>
<dbReference type="GO" id="GO:0004527">
    <property type="term" value="F:exonuclease activity"/>
    <property type="evidence" value="ECO:0007669"/>
    <property type="project" value="UniProtKB-KW"/>
</dbReference>
<feature type="domain" description="Mutator-like transposase" evidence="2">
    <location>
        <begin position="5"/>
        <end position="155"/>
    </location>
</feature>
<dbReference type="Proteomes" id="UP000478052">
    <property type="component" value="Unassembled WGS sequence"/>
</dbReference>
<dbReference type="PANTHER" id="PTHR46609">
    <property type="entry name" value="EXONUCLEASE, PHAGE-TYPE/RECB, C-TERMINAL DOMAIN-CONTAINING PROTEIN"/>
    <property type="match status" value="1"/>
</dbReference>
<name>A0A6G0ZN46_APHCR</name>
<keyword evidence="3" id="KW-0269">Exonuclease</keyword>
<dbReference type="CDD" id="cd22343">
    <property type="entry name" value="PDDEXK_lambda_exonuclease-like"/>
    <property type="match status" value="1"/>
</dbReference>
<evidence type="ECO:0000259" key="2">
    <source>
        <dbReference type="Pfam" id="PF20700"/>
    </source>
</evidence>
<feature type="domain" description="YqaJ viral recombinase" evidence="1">
    <location>
        <begin position="354"/>
        <end position="493"/>
    </location>
</feature>
<dbReference type="AlphaFoldDB" id="A0A6G0ZN46"/>
<organism evidence="3 4">
    <name type="scientific">Aphis craccivora</name>
    <name type="common">Cowpea aphid</name>
    <dbReference type="NCBI Taxonomy" id="307492"/>
    <lineage>
        <taxon>Eukaryota</taxon>
        <taxon>Metazoa</taxon>
        <taxon>Ecdysozoa</taxon>
        <taxon>Arthropoda</taxon>
        <taxon>Hexapoda</taxon>
        <taxon>Insecta</taxon>
        <taxon>Pterygota</taxon>
        <taxon>Neoptera</taxon>
        <taxon>Paraneoptera</taxon>
        <taxon>Hemiptera</taxon>
        <taxon>Sternorrhyncha</taxon>
        <taxon>Aphidomorpha</taxon>
        <taxon>Aphidoidea</taxon>
        <taxon>Aphididae</taxon>
        <taxon>Aphidini</taxon>
        <taxon>Aphis</taxon>
        <taxon>Aphis</taxon>
    </lineage>
</organism>
<dbReference type="PANTHER" id="PTHR46609:SF8">
    <property type="entry name" value="YQAJ VIRAL RECOMBINASE DOMAIN-CONTAINING PROTEIN"/>
    <property type="match status" value="1"/>
</dbReference>
<dbReference type="InterPro" id="IPR011604">
    <property type="entry name" value="PDDEXK-like_dom_sf"/>
</dbReference>
<evidence type="ECO:0000313" key="3">
    <source>
        <dbReference type="EMBL" id="KAF0772622.1"/>
    </source>
</evidence>
<keyword evidence="4" id="KW-1185">Reference proteome</keyword>
<keyword evidence="3" id="KW-0378">Hydrolase</keyword>